<dbReference type="PANTHER" id="PTHR37540:SF5">
    <property type="entry name" value="TRANSCRIPTION FACTOR DOMAIN-CONTAINING PROTEIN"/>
    <property type="match status" value="1"/>
</dbReference>
<evidence type="ECO:0000313" key="2">
    <source>
        <dbReference type="Proteomes" id="UP000016931"/>
    </source>
</evidence>
<keyword evidence="2" id="KW-1185">Reference proteome</keyword>
<dbReference type="GeneID" id="27905549"/>
<dbReference type="AlphaFoldDB" id="M3CXP1"/>
<dbReference type="OrthoDB" id="4159781at2759"/>
<dbReference type="Proteomes" id="UP000016931">
    <property type="component" value="Unassembled WGS sequence"/>
</dbReference>
<dbReference type="EMBL" id="KB456271">
    <property type="protein sequence ID" value="EMF08421.1"/>
    <property type="molecule type" value="Genomic_DNA"/>
</dbReference>
<sequence length="115" mass="12897">QEPALYYARLLFTAGHLLETGVVRPRLCDVLKQKTTAAVHDSLTSDRHASNGLILAVGSLAFYESMYGSEPQIVHHLHRPAQRRMIQFRGGLDSLNLPEIVKAAMRWEDAVMTLQ</sequence>
<name>M3CXP1_SPHMS</name>
<organism evidence="1 2">
    <name type="scientific">Sphaerulina musiva (strain SO2202)</name>
    <name type="common">Poplar stem canker fungus</name>
    <name type="synonym">Septoria musiva</name>
    <dbReference type="NCBI Taxonomy" id="692275"/>
    <lineage>
        <taxon>Eukaryota</taxon>
        <taxon>Fungi</taxon>
        <taxon>Dikarya</taxon>
        <taxon>Ascomycota</taxon>
        <taxon>Pezizomycotina</taxon>
        <taxon>Dothideomycetes</taxon>
        <taxon>Dothideomycetidae</taxon>
        <taxon>Mycosphaerellales</taxon>
        <taxon>Mycosphaerellaceae</taxon>
        <taxon>Sphaerulina</taxon>
    </lineage>
</organism>
<proteinExistence type="predicted"/>
<dbReference type="RefSeq" id="XP_016756542.1">
    <property type="nucleotide sequence ID" value="XM_016908412.1"/>
</dbReference>
<gene>
    <name evidence="1" type="ORF">SEPMUDRAFT_26466</name>
</gene>
<feature type="non-terminal residue" evidence="1">
    <location>
        <position position="115"/>
    </location>
</feature>
<protein>
    <submittedName>
        <fullName evidence="1">Uncharacterized protein</fullName>
    </submittedName>
</protein>
<evidence type="ECO:0000313" key="1">
    <source>
        <dbReference type="EMBL" id="EMF08421.1"/>
    </source>
</evidence>
<reference evidence="1 2" key="1">
    <citation type="journal article" date="2012" name="PLoS Pathog.">
        <title>Diverse lifestyles and strategies of plant pathogenesis encoded in the genomes of eighteen Dothideomycetes fungi.</title>
        <authorList>
            <person name="Ohm R.A."/>
            <person name="Feau N."/>
            <person name="Henrissat B."/>
            <person name="Schoch C.L."/>
            <person name="Horwitz B.A."/>
            <person name="Barry K.W."/>
            <person name="Condon B.J."/>
            <person name="Copeland A.C."/>
            <person name="Dhillon B."/>
            <person name="Glaser F."/>
            <person name="Hesse C.N."/>
            <person name="Kosti I."/>
            <person name="LaButti K."/>
            <person name="Lindquist E.A."/>
            <person name="Lucas S."/>
            <person name="Salamov A.A."/>
            <person name="Bradshaw R.E."/>
            <person name="Ciuffetti L."/>
            <person name="Hamelin R.C."/>
            <person name="Kema G.H.J."/>
            <person name="Lawrence C."/>
            <person name="Scott J.A."/>
            <person name="Spatafora J.W."/>
            <person name="Turgeon B.G."/>
            <person name="de Wit P.J.G.M."/>
            <person name="Zhong S."/>
            <person name="Goodwin S.B."/>
            <person name="Grigoriev I.V."/>
        </authorList>
    </citation>
    <scope>NUCLEOTIDE SEQUENCE [LARGE SCALE GENOMIC DNA]</scope>
    <source>
        <strain evidence="1 2">SO2202</strain>
    </source>
</reference>
<dbReference type="HOGENOM" id="CLU_2114829_0_0_1"/>
<dbReference type="PANTHER" id="PTHR37540">
    <property type="entry name" value="TRANSCRIPTION FACTOR (ACR-2), PUTATIVE-RELATED-RELATED"/>
    <property type="match status" value="1"/>
</dbReference>
<accession>M3CXP1</accession>
<dbReference type="STRING" id="692275.M3CXP1"/>
<feature type="non-terminal residue" evidence="1">
    <location>
        <position position="1"/>
    </location>
</feature>